<accession>A0A7W2KEY1</accession>
<evidence type="ECO:0000259" key="1">
    <source>
        <dbReference type="Pfam" id="PF09722"/>
    </source>
</evidence>
<organism evidence="2 3">
    <name type="scientific">Pseudomonas juntendi</name>
    <dbReference type="NCBI Taxonomy" id="2666183"/>
    <lineage>
        <taxon>Bacteria</taxon>
        <taxon>Pseudomonadati</taxon>
        <taxon>Pseudomonadota</taxon>
        <taxon>Gammaproteobacteria</taxon>
        <taxon>Pseudomonadales</taxon>
        <taxon>Pseudomonadaceae</taxon>
        <taxon>Pseudomonas</taxon>
    </lineage>
</organism>
<name>A0A7W2KEY1_9PSED</name>
<gene>
    <name evidence="2" type="ORF">H4C80_08450</name>
</gene>
<dbReference type="Pfam" id="PF09722">
    <property type="entry name" value="Xre_MbcA_ParS_C"/>
    <property type="match status" value="1"/>
</dbReference>
<dbReference type="EMBL" id="JACGCX010000003">
    <property type="protein sequence ID" value="MBA6097147.1"/>
    <property type="molecule type" value="Genomic_DNA"/>
</dbReference>
<dbReference type="Proteomes" id="UP000545074">
    <property type="component" value="Unassembled WGS sequence"/>
</dbReference>
<dbReference type="AlphaFoldDB" id="A0A7W2KEY1"/>
<evidence type="ECO:0000313" key="3">
    <source>
        <dbReference type="Proteomes" id="UP000545074"/>
    </source>
</evidence>
<feature type="domain" description="Antitoxin Xre/MbcA/ParS-like toxin-binding" evidence="1">
    <location>
        <begin position="78"/>
        <end position="127"/>
    </location>
</feature>
<comment type="caution">
    <text evidence="2">The sequence shown here is derived from an EMBL/GenBank/DDBJ whole genome shotgun (WGS) entry which is preliminary data.</text>
</comment>
<proteinExistence type="predicted"/>
<dbReference type="InterPro" id="IPR024467">
    <property type="entry name" value="Xre/MbcA/ParS-like_toxin-bd"/>
</dbReference>
<protein>
    <submittedName>
        <fullName evidence="2">DUF2384 domain-containing protein</fullName>
    </submittedName>
</protein>
<evidence type="ECO:0000313" key="2">
    <source>
        <dbReference type="EMBL" id="MBA6097147.1"/>
    </source>
</evidence>
<sequence>MAFVEFLTAQLLFGAGRFSPHEYRYRPEVPAAPVGNHQPKPRMTAFRVLALSSPFPNRCWSLNHHCFMRRRHEILITGEQVFGNRELAEAWFTKPAIGLGRRLPCMLLKTKNGYTELAEFLVRLDYGVY</sequence>
<reference evidence="2 3" key="1">
    <citation type="submission" date="2020-07" db="EMBL/GenBank/DDBJ databases">
        <title>Diversity of carbapenemase encoding genes among Pseudomonas putida group clinical isolates in a tertiary Brazilian hospital.</title>
        <authorList>
            <person name="Alberto-Lei F."/>
            <person name="Nodari C.S."/>
            <person name="Streling A.P."/>
            <person name="Paulino J.T."/>
            <person name="Bessa-Neto F.O."/>
            <person name="Cayo R."/>
            <person name="Gales A.C."/>
        </authorList>
    </citation>
    <scope>NUCLEOTIDE SEQUENCE [LARGE SCALE GENOMIC DNA]</scope>
    <source>
        <strain evidence="2 3">12815</strain>
    </source>
</reference>